<evidence type="ECO:0000256" key="8">
    <source>
        <dbReference type="ARBA" id="ARBA00023170"/>
    </source>
</evidence>
<dbReference type="Gene3D" id="2.10.50.30">
    <property type="entry name" value="GPCR, family 3, nine cysteines domain"/>
    <property type="match status" value="1"/>
</dbReference>
<evidence type="ECO:0000313" key="14">
    <source>
        <dbReference type="RefSeq" id="XP_015275909.1"/>
    </source>
</evidence>
<organism evidence="13 14">
    <name type="scientific">Gekko japonicus</name>
    <name type="common">Schlegel's Japanese gecko</name>
    <dbReference type="NCBI Taxonomy" id="146911"/>
    <lineage>
        <taxon>Eukaryota</taxon>
        <taxon>Metazoa</taxon>
        <taxon>Chordata</taxon>
        <taxon>Craniata</taxon>
        <taxon>Vertebrata</taxon>
        <taxon>Euteleostomi</taxon>
        <taxon>Lepidosauria</taxon>
        <taxon>Squamata</taxon>
        <taxon>Bifurcata</taxon>
        <taxon>Gekkota</taxon>
        <taxon>Gekkonidae</taxon>
        <taxon>Gekkoninae</taxon>
        <taxon>Gekko</taxon>
    </lineage>
</organism>
<evidence type="ECO:0000256" key="1">
    <source>
        <dbReference type="ARBA" id="ARBA00004651"/>
    </source>
</evidence>
<feature type="transmembrane region" description="Helical" evidence="11">
    <location>
        <begin position="599"/>
        <end position="619"/>
    </location>
</feature>
<evidence type="ECO:0000256" key="7">
    <source>
        <dbReference type="ARBA" id="ARBA00023136"/>
    </source>
</evidence>
<accession>A0ABM1KQC2</accession>
<keyword evidence="4" id="KW-0732">Signal</keyword>
<dbReference type="PROSITE" id="PS00981">
    <property type="entry name" value="G_PROTEIN_RECEP_F3_3"/>
    <property type="match status" value="1"/>
</dbReference>
<dbReference type="InterPro" id="IPR000068">
    <property type="entry name" value="GPCR_3_Ca_sens_rcpt-rel"/>
</dbReference>
<dbReference type="InterPro" id="IPR038550">
    <property type="entry name" value="GPCR_3_9-Cys_sf"/>
</dbReference>
<gene>
    <name evidence="14" type="primary">LOC107118148</name>
</gene>
<evidence type="ECO:0000256" key="6">
    <source>
        <dbReference type="ARBA" id="ARBA00023040"/>
    </source>
</evidence>
<evidence type="ECO:0000256" key="10">
    <source>
        <dbReference type="ARBA" id="ARBA00023224"/>
    </source>
</evidence>
<evidence type="ECO:0000256" key="3">
    <source>
        <dbReference type="ARBA" id="ARBA00022692"/>
    </source>
</evidence>
<reference evidence="14" key="1">
    <citation type="submission" date="2025-08" db="UniProtKB">
        <authorList>
            <consortium name="RefSeq"/>
        </authorList>
    </citation>
    <scope>IDENTIFICATION</scope>
</reference>
<dbReference type="Proteomes" id="UP000694871">
    <property type="component" value="Unplaced"/>
</dbReference>
<dbReference type="PRINTS" id="PR00248">
    <property type="entry name" value="GPCRMGR"/>
</dbReference>
<dbReference type="InterPro" id="IPR000337">
    <property type="entry name" value="GPCR_3"/>
</dbReference>
<dbReference type="InterPro" id="IPR028082">
    <property type="entry name" value="Peripla_BP_I"/>
</dbReference>
<sequence>MDLLFTSQELVPNYQCGTQKKIIGVIGGLTADTSSHMASILSLCKIPQCLQHPGGGGNERWGLQQPGQRWQGGGGDGARAARPTPRAFLLGLNLLAAQKHQEKEHQAGSDWADGKDSPVATQGQLLSSLYGDEREGDGQQPLSYGSFKPERDDSSQFFSFYRMVPSEALLYEGIVQLLLHFRWKWVGIVTMDSESGDYFSQTLEPMLSRNGICVAFTQKIPEGVPLESLEVLLAYIDRSNADFLDSKANAIVLHTLLQRIAFNNSAGDEVTFNEHGELKGGFDIKNLVTFPNNSYVKVKIGRLDPQVPLSKRVIINEERIEWHTNFAQVPPFSVCNDNCKPGSSRRKKEGEKFCCYNCDPCPEGEMSDKEDMDYCITCSEGHYPNQGQDQCIPKVPNFLSFAEPLSIILAFGALFFTLVTALVLAIIVKYKGTPIVKANNRSLTYVLLISLFLCFLCSLLFIGQPNEVTCLLRQMTFGIIFSIAVSSVLAKTVTVILAFIASKPGNHFRKWVGKQSAHYIVLSCSFVQVGICAVWLGSSPPFPDVDKNSLSKEIIVQCNEGSVTMFYCVLGYMGFLATICFIVAFLARKLPDSFNEAKFITFSMLVFCSVWLSFVPTYLSTRGKDMVAVEIFSILASSAGLLGCIFLPKCYMIILRPELNSREQLIRKKT</sequence>
<feature type="domain" description="G-protein coupled receptors family 3 profile" evidence="12">
    <location>
        <begin position="405"/>
        <end position="669"/>
    </location>
</feature>
<dbReference type="InterPro" id="IPR017978">
    <property type="entry name" value="GPCR_3_C"/>
</dbReference>
<keyword evidence="13" id="KW-1185">Reference proteome</keyword>
<keyword evidence="6" id="KW-0297">G-protein coupled receptor</keyword>
<dbReference type="Pfam" id="PF01094">
    <property type="entry name" value="ANF_receptor"/>
    <property type="match status" value="1"/>
</dbReference>
<proteinExistence type="predicted"/>
<keyword evidence="5 11" id="KW-1133">Transmembrane helix</keyword>
<keyword evidence="7 11" id="KW-0472">Membrane</keyword>
<dbReference type="PANTHER" id="PTHR24061">
    <property type="entry name" value="CALCIUM-SENSING RECEPTOR-RELATED"/>
    <property type="match status" value="1"/>
</dbReference>
<name>A0ABM1KQC2_GEKJA</name>
<dbReference type="InterPro" id="IPR011500">
    <property type="entry name" value="GPCR_3_9-Cys_dom"/>
</dbReference>
<dbReference type="RefSeq" id="XP_015275909.1">
    <property type="nucleotide sequence ID" value="XM_015420423.1"/>
</dbReference>
<feature type="transmembrane region" description="Helical" evidence="11">
    <location>
        <begin position="475"/>
        <end position="499"/>
    </location>
</feature>
<keyword evidence="10" id="KW-0807">Transducer</keyword>
<evidence type="ECO:0000256" key="2">
    <source>
        <dbReference type="ARBA" id="ARBA00022475"/>
    </source>
</evidence>
<dbReference type="Gene3D" id="3.40.50.2300">
    <property type="match status" value="5"/>
</dbReference>
<evidence type="ECO:0000256" key="11">
    <source>
        <dbReference type="SAM" id="Phobius"/>
    </source>
</evidence>
<dbReference type="PROSITE" id="PS50259">
    <property type="entry name" value="G_PROTEIN_RECEP_F3_4"/>
    <property type="match status" value="1"/>
</dbReference>
<dbReference type="GeneID" id="107118148"/>
<feature type="transmembrane region" description="Helical" evidence="11">
    <location>
        <begin position="442"/>
        <end position="463"/>
    </location>
</feature>
<feature type="transmembrane region" description="Helical" evidence="11">
    <location>
        <begin position="631"/>
        <end position="654"/>
    </location>
</feature>
<dbReference type="CDD" id="cd15283">
    <property type="entry name" value="7tmC_V2R_pheromone"/>
    <property type="match status" value="1"/>
</dbReference>
<keyword evidence="9" id="KW-0325">Glycoprotein</keyword>
<dbReference type="SUPFAM" id="SSF53822">
    <property type="entry name" value="Periplasmic binding protein-like I"/>
    <property type="match status" value="2"/>
</dbReference>
<evidence type="ECO:0000256" key="5">
    <source>
        <dbReference type="ARBA" id="ARBA00022989"/>
    </source>
</evidence>
<keyword evidence="2" id="KW-1003">Cell membrane</keyword>
<feature type="transmembrane region" description="Helical" evidence="11">
    <location>
        <begin position="564"/>
        <end position="587"/>
    </location>
</feature>
<keyword evidence="8" id="KW-0675">Receptor</keyword>
<dbReference type="InterPro" id="IPR001828">
    <property type="entry name" value="ANF_lig-bd_rcpt"/>
</dbReference>
<evidence type="ECO:0000256" key="4">
    <source>
        <dbReference type="ARBA" id="ARBA00022729"/>
    </source>
</evidence>
<dbReference type="Pfam" id="PF07562">
    <property type="entry name" value="NCD3G"/>
    <property type="match status" value="1"/>
</dbReference>
<dbReference type="PANTHER" id="PTHR24061:SF599">
    <property type="entry name" value="G-PROTEIN COUPLED RECEPTORS FAMILY 3 PROFILE DOMAIN-CONTAINING PROTEIN"/>
    <property type="match status" value="1"/>
</dbReference>
<keyword evidence="3 11" id="KW-0812">Transmembrane</keyword>
<evidence type="ECO:0000256" key="9">
    <source>
        <dbReference type="ARBA" id="ARBA00023180"/>
    </source>
</evidence>
<feature type="transmembrane region" description="Helical" evidence="11">
    <location>
        <begin position="519"/>
        <end position="538"/>
    </location>
</feature>
<evidence type="ECO:0000313" key="13">
    <source>
        <dbReference type="Proteomes" id="UP000694871"/>
    </source>
</evidence>
<dbReference type="InterPro" id="IPR017979">
    <property type="entry name" value="GPCR_3_CS"/>
</dbReference>
<feature type="transmembrane region" description="Helical" evidence="11">
    <location>
        <begin position="405"/>
        <end position="430"/>
    </location>
</feature>
<comment type="subcellular location">
    <subcellularLocation>
        <location evidence="1">Cell membrane</location>
        <topology evidence="1">Multi-pass membrane protein</topology>
    </subcellularLocation>
</comment>
<evidence type="ECO:0000259" key="12">
    <source>
        <dbReference type="PROSITE" id="PS50259"/>
    </source>
</evidence>
<dbReference type="Pfam" id="PF00003">
    <property type="entry name" value="7tm_3"/>
    <property type="match status" value="1"/>
</dbReference>
<protein>
    <submittedName>
        <fullName evidence="14">Vomeronasal type-2 receptor 26-like</fullName>
    </submittedName>
</protein>